<dbReference type="InterPro" id="IPR036514">
    <property type="entry name" value="SGNH_hydro_sf"/>
</dbReference>
<evidence type="ECO:0008006" key="3">
    <source>
        <dbReference type="Google" id="ProtNLM"/>
    </source>
</evidence>
<dbReference type="Pfam" id="PF00657">
    <property type="entry name" value="Lipase_GDSL"/>
    <property type="match status" value="1"/>
</dbReference>
<dbReference type="Gene3D" id="3.40.50.1110">
    <property type="entry name" value="SGNH hydrolase"/>
    <property type="match status" value="1"/>
</dbReference>
<dbReference type="InterPro" id="IPR001087">
    <property type="entry name" value="GDSL"/>
</dbReference>
<evidence type="ECO:0000313" key="2">
    <source>
        <dbReference type="Proteomes" id="UP000294933"/>
    </source>
</evidence>
<sequence>MSTPTFTEEIPDAAGPNWLGFASINKLIIFGDSYSSVGYDSKEPAPSAKNPLGVPFPGETYTEGGVEPNWVGHLVTSRKSVSHRLLVYDYAEGGSTIQGVRRQIEREFLPDDGQEAMCAPWDANDTLFVTWVGINDCAYTKKHEKDMERYFGLQEELYEFGARNFMFIDVPPISRTPAMPALLRNEPSAAATYNNWNEHLHKSSLKFQEKHRDAKVFLFSSSATFNRVLDSPEEHGFDVKDLYKRAGKIWMDHLHPTSAMHRWVAKDVEEFLMSKSPATENPAQNAGQID</sequence>
<dbReference type="Proteomes" id="UP000294933">
    <property type="component" value="Unassembled WGS sequence"/>
</dbReference>
<accession>A0A4Y7Q0Q7</accession>
<dbReference type="GO" id="GO:0016788">
    <property type="term" value="F:hydrolase activity, acting on ester bonds"/>
    <property type="evidence" value="ECO:0007669"/>
    <property type="project" value="InterPro"/>
</dbReference>
<dbReference type="VEuPathDB" id="FungiDB:BD410DRAFT_790494"/>
<dbReference type="AlphaFoldDB" id="A0A4Y7Q0Q7"/>
<organism evidence="1 2">
    <name type="scientific">Rickenella mellea</name>
    <dbReference type="NCBI Taxonomy" id="50990"/>
    <lineage>
        <taxon>Eukaryota</taxon>
        <taxon>Fungi</taxon>
        <taxon>Dikarya</taxon>
        <taxon>Basidiomycota</taxon>
        <taxon>Agaricomycotina</taxon>
        <taxon>Agaricomycetes</taxon>
        <taxon>Hymenochaetales</taxon>
        <taxon>Rickenellaceae</taxon>
        <taxon>Rickenella</taxon>
    </lineage>
</organism>
<dbReference type="EMBL" id="ML170185">
    <property type="protein sequence ID" value="TDL20818.1"/>
    <property type="molecule type" value="Genomic_DNA"/>
</dbReference>
<dbReference type="SUPFAM" id="SSF52266">
    <property type="entry name" value="SGNH hydrolase"/>
    <property type="match status" value="1"/>
</dbReference>
<dbReference type="OrthoDB" id="1600564at2759"/>
<dbReference type="CDD" id="cd01846">
    <property type="entry name" value="fatty_acyltransferase_like"/>
    <property type="match status" value="1"/>
</dbReference>
<proteinExistence type="predicted"/>
<dbReference type="STRING" id="50990.A0A4Y7Q0Q7"/>
<reference evidence="1 2" key="1">
    <citation type="submission" date="2018-06" db="EMBL/GenBank/DDBJ databases">
        <title>A transcriptomic atlas of mushroom development highlights an independent origin of complex multicellularity.</title>
        <authorList>
            <consortium name="DOE Joint Genome Institute"/>
            <person name="Krizsan K."/>
            <person name="Almasi E."/>
            <person name="Merenyi Z."/>
            <person name="Sahu N."/>
            <person name="Viragh M."/>
            <person name="Koszo T."/>
            <person name="Mondo S."/>
            <person name="Kiss B."/>
            <person name="Balint B."/>
            <person name="Kues U."/>
            <person name="Barry K."/>
            <person name="Hegedus J.C."/>
            <person name="Henrissat B."/>
            <person name="Johnson J."/>
            <person name="Lipzen A."/>
            <person name="Ohm R."/>
            <person name="Nagy I."/>
            <person name="Pangilinan J."/>
            <person name="Yan J."/>
            <person name="Xiong Y."/>
            <person name="Grigoriev I.V."/>
            <person name="Hibbett D.S."/>
            <person name="Nagy L.G."/>
        </authorList>
    </citation>
    <scope>NUCLEOTIDE SEQUENCE [LARGE SCALE GENOMIC DNA]</scope>
    <source>
        <strain evidence="1 2">SZMC22713</strain>
    </source>
</reference>
<evidence type="ECO:0000313" key="1">
    <source>
        <dbReference type="EMBL" id="TDL20818.1"/>
    </source>
</evidence>
<protein>
    <recommendedName>
        <fullName evidence="3">Carbohydrate esterase family 16 protein</fullName>
    </recommendedName>
</protein>
<keyword evidence="2" id="KW-1185">Reference proteome</keyword>
<name>A0A4Y7Q0Q7_9AGAM</name>
<gene>
    <name evidence="1" type="ORF">BD410DRAFT_790494</name>
</gene>